<evidence type="ECO:0000313" key="3">
    <source>
        <dbReference type="Proteomes" id="UP001501166"/>
    </source>
</evidence>
<evidence type="ECO:0000313" key="2">
    <source>
        <dbReference type="EMBL" id="GAA0364132.1"/>
    </source>
</evidence>
<dbReference type="InterPro" id="IPR036397">
    <property type="entry name" value="RNaseH_sf"/>
</dbReference>
<evidence type="ECO:0000259" key="1">
    <source>
        <dbReference type="PROSITE" id="PS50994"/>
    </source>
</evidence>
<dbReference type="Gene3D" id="3.30.420.10">
    <property type="entry name" value="Ribonuclease H-like superfamily/Ribonuclease H"/>
    <property type="match status" value="1"/>
</dbReference>
<comment type="caution">
    <text evidence="2">The sequence shown here is derived from an EMBL/GenBank/DDBJ whole genome shotgun (WGS) entry which is preliminary data.</text>
</comment>
<dbReference type="InterPro" id="IPR012337">
    <property type="entry name" value="RNaseH-like_sf"/>
</dbReference>
<dbReference type="PROSITE" id="PS50994">
    <property type="entry name" value="INTEGRASE"/>
    <property type="match status" value="1"/>
</dbReference>
<dbReference type="InterPro" id="IPR001584">
    <property type="entry name" value="Integrase_cat-core"/>
</dbReference>
<dbReference type="Proteomes" id="UP001501166">
    <property type="component" value="Unassembled WGS sequence"/>
</dbReference>
<feature type="domain" description="Integrase catalytic" evidence="1">
    <location>
        <begin position="124"/>
        <end position="317"/>
    </location>
</feature>
<name>A0ABN0XHX8_9LACT</name>
<dbReference type="RefSeq" id="WP_343755427.1">
    <property type="nucleotide sequence ID" value="NZ_BAAACW010000097.1"/>
</dbReference>
<organism evidence="2 3">
    <name type="scientific">Alkalibacterium iburiense</name>
    <dbReference type="NCBI Taxonomy" id="290589"/>
    <lineage>
        <taxon>Bacteria</taxon>
        <taxon>Bacillati</taxon>
        <taxon>Bacillota</taxon>
        <taxon>Bacilli</taxon>
        <taxon>Lactobacillales</taxon>
        <taxon>Carnobacteriaceae</taxon>
        <taxon>Alkalibacterium</taxon>
    </lineage>
</organism>
<proteinExistence type="predicted"/>
<dbReference type="SUPFAM" id="SSF53098">
    <property type="entry name" value="Ribonuclease H-like"/>
    <property type="match status" value="1"/>
</dbReference>
<gene>
    <name evidence="2" type="primary">istA_3</name>
    <name evidence="2" type="ORF">GCM10008932_15690</name>
</gene>
<sequence length="472" mass="55617">MDQTNHIKKLRNEEDFSLNEISKVTGHDFRTVKKYADGDVLPKEKKVDKRGMMYTQGFNNQTYGEIIDALLFEDSKEKKKDRRTRKAIFELLEAEYQYTGSYRLVCQYIADTKQEAKENNVYERLEHPPGEAQLDFGNYRVCENGKLKDIKLLVLVPPYSNRAFAAALPRENTECFLEGLKRIFEMMESVPKTIRIDNLAAAVVKPRGKGKETVFTEAFERFAAHYRFEPIACNPYSGHEKGAVENKVGYIRYNFFDCIPDFVSYLVFEKWLNAQLEEDSHRNHYHEHLLISELWEEDRAHMRSLSDTPYPVFRYEEYKTNKYGEIRLDNASIHIPKVGRNRRLTVQLYWDSFRCLSPSGELLYEADRPYISESRPVDWLYVFQTYRQKPRALDHSKYKKLLPSKIKSYVLETTLVERKRRIDQLLELLKEEDLLRIEENFEFLLLNNFESEPTEASLSLTLYDSLSPKAVS</sequence>
<dbReference type="EMBL" id="BAAACW010000097">
    <property type="protein sequence ID" value="GAA0364132.1"/>
    <property type="molecule type" value="Genomic_DNA"/>
</dbReference>
<dbReference type="PANTHER" id="PTHR35004">
    <property type="entry name" value="TRANSPOSASE RV3428C-RELATED"/>
    <property type="match status" value="1"/>
</dbReference>
<keyword evidence="3" id="KW-1185">Reference proteome</keyword>
<reference evidence="2 3" key="1">
    <citation type="journal article" date="2019" name="Int. J. Syst. Evol. Microbiol.">
        <title>The Global Catalogue of Microorganisms (GCM) 10K type strain sequencing project: providing services to taxonomists for standard genome sequencing and annotation.</title>
        <authorList>
            <consortium name="The Broad Institute Genomics Platform"/>
            <consortium name="The Broad Institute Genome Sequencing Center for Infectious Disease"/>
            <person name="Wu L."/>
            <person name="Ma J."/>
        </authorList>
    </citation>
    <scope>NUCLEOTIDE SEQUENCE [LARGE SCALE GENOMIC DNA]</scope>
    <source>
        <strain evidence="2 3">JCM 12662</strain>
    </source>
</reference>
<dbReference type="PANTHER" id="PTHR35004:SF7">
    <property type="entry name" value="INTEGRASE PROTEIN"/>
    <property type="match status" value="1"/>
</dbReference>
<accession>A0ABN0XHX8</accession>
<protein>
    <submittedName>
        <fullName evidence="2">IS21 family transposase</fullName>
    </submittedName>
</protein>
<dbReference type="NCBIfam" id="NF033546">
    <property type="entry name" value="transpos_IS21"/>
    <property type="match status" value="1"/>
</dbReference>